<accession>A0A376U6F8</accession>
<sequence>MILANDFLEYLLNTERDLAARVRDRYDMYLKSLPVPSSLTERCY</sequence>
<reference evidence="1 2" key="1">
    <citation type="submission" date="2018-06" db="EMBL/GenBank/DDBJ databases">
        <authorList>
            <consortium name="Pathogen Informatics"/>
            <person name="Doyle S."/>
        </authorList>
    </citation>
    <scope>NUCLEOTIDE SEQUENCE [LARGE SCALE GENOMIC DNA]</scope>
    <source>
        <strain evidence="1 2">NCTC8622</strain>
    </source>
</reference>
<gene>
    <name evidence="1" type="ORF">NCTC8622_03831</name>
</gene>
<dbReference type="EMBL" id="UGCP01000002">
    <property type="protein sequence ID" value="STI84760.1"/>
    <property type="molecule type" value="Genomic_DNA"/>
</dbReference>
<name>A0A376U6F8_ECOLX</name>
<dbReference type="AlphaFoldDB" id="A0A376U6F8"/>
<evidence type="ECO:0000313" key="1">
    <source>
        <dbReference type="EMBL" id="STI84760.1"/>
    </source>
</evidence>
<proteinExistence type="predicted"/>
<evidence type="ECO:0000313" key="2">
    <source>
        <dbReference type="Proteomes" id="UP000254079"/>
    </source>
</evidence>
<organism evidence="1 2">
    <name type="scientific">Escherichia coli</name>
    <dbReference type="NCBI Taxonomy" id="562"/>
    <lineage>
        <taxon>Bacteria</taxon>
        <taxon>Pseudomonadati</taxon>
        <taxon>Pseudomonadota</taxon>
        <taxon>Gammaproteobacteria</taxon>
        <taxon>Enterobacterales</taxon>
        <taxon>Enterobacteriaceae</taxon>
        <taxon>Escherichia</taxon>
    </lineage>
</organism>
<dbReference type="Proteomes" id="UP000254079">
    <property type="component" value="Unassembled WGS sequence"/>
</dbReference>
<protein>
    <submittedName>
        <fullName evidence="1">Uncharacterized protein</fullName>
    </submittedName>
</protein>